<dbReference type="SUPFAM" id="SSF47336">
    <property type="entry name" value="ACP-like"/>
    <property type="match status" value="1"/>
</dbReference>
<dbReference type="GO" id="GO:0004312">
    <property type="term" value="F:fatty acid synthase activity"/>
    <property type="evidence" value="ECO:0007669"/>
    <property type="project" value="TreeGrafter"/>
</dbReference>
<dbReference type="InterPro" id="IPR020841">
    <property type="entry name" value="PKS_Beta-ketoAc_synthase_dom"/>
</dbReference>
<dbReference type="Gene3D" id="3.30.70.3290">
    <property type="match status" value="1"/>
</dbReference>
<dbReference type="PANTHER" id="PTHR43775:SF37">
    <property type="entry name" value="SI:DKEY-61P9.11"/>
    <property type="match status" value="1"/>
</dbReference>
<dbReference type="InterPro" id="IPR006162">
    <property type="entry name" value="Ppantetheine_attach_site"/>
</dbReference>
<keyword evidence="6" id="KW-0597">Phosphoprotein</keyword>
<dbReference type="InterPro" id="IPR050091">
    <property type="entry name" value="PKS_NRPS_Biosynth_Enz"/>
</dbReference>
<dbReference type="GO" id="GO:0005737">
    <property type="term" value="C:cytoplasm"/>
    <property type="evidence" value="ECO:0007669"/>
    <property type="project" value="UniProtKB-SubCell"/>
</dbReference>
<dbReference type="CDD" id="cd00833">
    <property type="entry name" value="PKS"/>
    <property type="match status" value="1"/>
</dbReference>
<dbReference type="InterPro" id="IPR036291">
    <property type="entry name" value="NAD(P)-bd_dom_sf"/>
</dbReference>
<dbReference type="EMBL" id="NOKA02000002">
    <property type="protein sequence ID" value="RDY32902.1"/>
    <property type="molecule type" value="Genomic_DNA"/>
</dbReference>
<dbReference type="InterPro" id="IPR057326">
    <property type="entry name" value="KR_dom"/>
</dbReference>
<comment type="function">
    <text evidence="1">Involved in some intermediate steps for the synthesis of the antibiotic polyketide bacillaene which is involved in secondary metabolism.</text>
</comment>
<dbReference type="SUPFAM" id="SSF51735">
    <property type="entry name" value="NAD(P)-binding Rossmann-fold domains"/>
    <property type="match status" value="1"/>
</dbReference>
<reference evidence="13 14" key="1">
    <citation type="journal article" date="2017" name="Genome Announc.">
        <title>Draft Genome Sequence of a Sporulating and Motile Strain of Lachnotalea glycerini Isolated from Water in Quebec City, Canada.</title>
        <authorList>
            <person name="Maheux A.F."/>
            <person name="Boudreau D.K."/>
            <person name="Berube E."/>
            <person name="Boissinot M."/>
            <person name="Raymond F."/>
            <person name="Brodeur S."/>
            <person name="Corbeil J."/>
            <person name="Isabel S."/>
            <person name="Omar R.F."/>
            <person name="Bergeron M.G."/>
        </authorList>
    </citation>
    <scope>NUCLEOTIDE SEQUENCE [LARGE SCALE GENOMIC DNA]</scope>
    <source>
        <strain evidence="13 14">CCRI-19302</strain>
    </source>
</reference>
<dbReference type="InterPro" id="IPR049490">
    <property type="entry name" value="C883_1060-like_KR_N"/>
</dbReference>
<dbReference type="PROSITE" id="PS00012">
    <property type="entry name" value="PHOSPHOPANTETHEINE"/>
    <property type="match status" value="1"/>
</dbReference>
<dbReference type="InterPro" id="IPR014031">
    <property type="entry name" value="Ketoacyl_synth_C"/>
</dbReference>
<evidence type="ECO:0000256" key="9">
    <source>
        <dbReference type="ARBA" id="ARBA00049556"/>
    </source>
</evidence>
<evidence type="ECO:0000259" key="11">
    <source>
        <dbReference type="PROSITE" id="PS50075"/>
    </source>
</evidence>
<dbReference type="Pfam" id="PF02801">
    <property type="entry name" value="Ketoacyl-synt_C"/>
    <property type="match status" value="1"/>
</dbReference>
<dbReference type="CDD" id="cd08953">
    <property type="entry name" value="KR_2_SDR_x"/>
    <property type="match status" value="1"/>
</dbReference>
<dbReference type="PROSITE" id="PS50075">
    <property type="entry name" value="CARRIER"/>
    <property type="match status" value="1"/>
</dbReference>
<dbReference type="InterPro" id="IPR014030">
    <property type="entry name" value="Ketoacyl_synth_N"/>
</dbReference>
<dbReference type="SMART" id="SM00825">
    <property type="entry name" value="PKS_KS"/>
    <property type="match status" value="1"/>
</dbReference>
<evidence type="ECO:0000259" key="12">
    <source>
        <dbReference type="PROSITE" id="PS52004"/>
    </source>
</evidence>
<dbReference type="Gene3D" id="3.40.50.720">
    <property type="entry name" value="NAD(P)-binding Rossmann-like Domain"/>
    <property type="match status" value="1"/>
</dbReference>
<keyword evidence="7" id="KW-0808">Transferase</keyword>
<dbReference type="Pfam" id="PF00109">
    <property type="entry name" value="ketoacyl-synt"/>
    <property type="match status" value="1"/>
</dbReference>
<dbReference type="InterPro" id="IPR016039">
    <property type="entry name" value="Thiolase-like"/>
</dbReference>
<dbReference type="GO" id="GO:0006633">
    <property type="term" value="P:fatty acid biosynthetic process"/>
    <property type="evidence" value="ECO:0007669"/>
    <property type="project" value="TreeGrafter"/>
</dbReference>
<dbReference type="Proteomes" id="UP000216411">
    <property type="component" value="Unassembled WGS sequence"/>
</dbReference>
<dbReference type="Gene3D" id="3.90.226.10">
    <property type="entry name" value="2-enoyl-CoA Hydratase, Chain A, domain 1"/>
    <property type="match status" value="1"/>
</dbReference>
<dbReference type="InterPro" id="IPR009081">
    <property type="entry name" value="PP-bd_ACP"/>
</dbReference>
<evidence type="ECO:0000256" key="7">
    <source>
        <dbReference type="ARBA" id="ARBA00022679"/>
    </source>
</evidence>
<keyword evidence="4" id="KW-0596">Phosphopantetheine</keyword>
<evidence type="ECO:0000256" key="5">
    <source>
        <dbReference type="ARBA" id="ARBA00022490"/>
    </source>
</evidence>
<keyword evidence="14" id="KW-1185">Reference proteome</keyword>
<sequence length="1682" mass="192476">MNDKEPDVEKDGVILEKTYSVEWEERDTVPIKETEKSEYIILFDTKDEFRNCLMDQYKGNPIHIILIKQSDHYRKLDETTFEVAPGEKGDFIQLIEELKACHVQMNQIIYRWTKKRFQMDQMAIKNQLEEGFYSLLYLSQAMIKQKISYKIKLLYVFVADEIEPLHEAVSGFCKTIHLEQPNYSYEIVKIQEDFALEENKIADFILQELNNPKEDTQVFFQGKSRFVPCIRDVDLQKPSTNPVRFQKNKTYLITGGTGGIGMIFARYLASEYQANLILSGSSVLNDRKQKQIDELVQMGANVKYIQANLSVEEEAAYLLRAAYGYFKKIDGILHCAGMIQDSLLLFKEKAEVEKVFGPKIYGTTYLMKQFINKPLDFIILFSGLASVAGNVGQIDYSYANAYLDHMSFYLKSELKCTRTISINWPLWENGGMNIDSQIKEQLREMTGLETIDNQYGILVVNNALQHDYSQIIVVRINSEKKEVIQSMMQEERRDNIPNKNPIPLESKSQLKRQMEEYLKQILSNQLGIPTAKIKLSEPWEQYGIDSMSIVRMTNEMEKKFKELSKTLFFEYSNINELSDFFVENYADIIQKELVATGEKAETTDLLEQKKRTKENNRFITKKEDSKKEERKEYVVSQNRTDTDIAIIGISGSYPEAENLEEYWENLKAGKDCITEIPLKRWDYHKYESEKKDEKGNIYAKWGGFLKNYDKFDPMFFGITPKNAEQMDPQERLFLETAFHALEDAGYNFDELSHHEVGVYVGVMYGHYELFASQELERGNAMALSSSFSSIANRVSYTFHLTGPSIAVDTMCSSSLTSVHLACQSIRDGECDMAVAGGVNLSIHPSKYLYLCENNFASSDGRCHSFGEGGDGYVPGEGVGAVILKSLKQAEADHDHIYAVIKASTINHGGRTNGYTVPNPNKQADLIIKALKKADITPRAISYIEAHGTGTSLGDPIEITGLTKAYTQFTKDKQYCAIGSVKSNIGHLESAAGIAAITKIILQMQHKQLVPSIHCEVLNQNISFKSTPFYVQKSLSDWKQPIVTRQGKTVEFPRIAAISAFGAGGSNAHMIVKEYSEKNKEKEILNNSQQVILLSARNQNKLKECAKRLLEYLDKNRTIGWNQTIKPADRIEKVRAFLIESVAFLKHISITELDTESSLDEMNFSLVEWSNLADKINEEWKIGLSVENLLEHFSINEMAEFICSESSEEMNRGQIGDEQNKKSYTAFKLEQIAYTLQVGREEKEERAAFVVTTWEELEQALKYYLEDKANEFTYFGKKSINQIADNQESGEQQVEQCLQNKDMKQLAKLWVSGSKIDWNQLYFKQKPRRISLPGYPFERKRYWYDSYEKKSETKEEPLVRKEQKPLLDQTNNYLTAGYEDAIKNYHGDEVLVQIVEDSIAIISMQDKKHRNMFHEDLVIGLMAKFQEVSQNQTIKAIILTGYENIFSMGGTQEQLLEISNKERRFTDAPFLYRGLLECPIPVIAAIQGHASGGGLLFGLYSDMVVMSNEGIYTAVFMKYGFTPGMGATYILEKRFGETLATEMMFTAKSFTGEELAKRGAPVIVKKREEVLMEAMRIAKLLSEKSKLSLTTLKKELAGRMLEQLPKYIEREDIMHDKTFTTQEVKERIRHYYLDGHEFGENQNSVSKTVNEEPQPLNEMLDALESGNMSPDEAKQFCLNNIKF</sequence>
<dbReference type="Gene3D" id="3.40.47.10">
    <property type="match status" value="1"/>
</dbReference>
<dbReference type="InterPro" id="IPR018376">
    <property type="entry name" value="Enoyl-CoA_hyd/isom_CS"/>
</dbReference>
<keyword evidence="8" id="KW-0677">Repeat</keyword>
<comment type="catalytic activity">
    <reaction evidence="9">
        <text>a (3S)-3-hydroxyacyl-CoA + NAD(+) = a 3-oxoacyl-CoA + NADH + H(+)</text>
        <dbReference type="Rhea" id="RHEA:22432"/>
        <dbReference type="ChEBI" id="CHEBI:15378"/>
        <dbReference type="ChEBI" id="CHEBI:57318"/>
        <dbReference type="ChEBI" id="CHEBI:57540"/>
        <dbReference type="ChEBI" id="CHEBI:57945"/>
        <dbReference type="ChEBI" id="CHEBI:90726"/>
        <dbReference type="EC" id="1.1.1.35"/>
    </reaction>
</comment>
<comment type="subcellular location">
    <subcellularLocation>
        <location evidence="2">Cytoplasm</location>
    </subcellularLocation>
</comment>
<gene>
    <name evidence="13" type="ORF">CG710_002905</name>
</gene>
<dbReference type="Pfam" id="PF00378">
    <property type="entry name" value="ECH_1"/>
    <property type="match status" value="1"/>
</dbReference>
<evidence type="ECO:0000256" key="10">
    <source>
        <dbReference type="RuleBase" id="RU003707"/>
    </source>
</evidence>
<evidence type="ECO:0000256" key="2">
    <source>
        <dbReference type="ARBA" id="ARBA00004496"/>
    </source>
</evidence>
<comment type="similarity">
    <text evidence="10">Belongs to the enoyl-CoA hydratase/isomerase family.</text>
</comment>
<evidence type="ECO:0000256" key="3">
    <source>
        <dbReference type="ARBA" id="ARBA00004789"/>
    </source>
</evidence>
<dbReference type="SMART" id="SM00823">
    <property type="entry name" value="PKS_PP"/>
    <property type="match status" value="1"/>
</dbReference>
<protein>
    <submittedName>
        <fullName evidence="13">SDR family NAD(P)-dependent oxidoreductase</fullName>
    </submittedName>
</protein>
<evidence type="ECO:0000256" key="6">
    <source>
        <dbReference type="ARBA" id="ARBA00022553"/>
    </source>
</evidence>
<evidence type="ECO:0000313" key="14">
    <source>
        <dbReference type="Proteomes" id="UP000216411"/>
    </source>
</evidence>
<dbReference type="OrthoDB" id="2068467at2"/>
<dbReference type="Gene3D" id="1.10.1200.10">
    <property type="entry name" value="ACP-like"/>
    <property type="match status" value="1"/>
</dbReference>
<dbReference type="InterPro" id="IPR013968">
    <property type="entry name" value="PKS_KR"/>
</dbReference>
<comment type="pathway">
    <text evidence="3">Antibiotic biosynthesis; bacillaene biosynthesis.</text>
</comment>
<organism evidence="13 14">
    <name type="scientific">Lachnotalea glycerini</name>
    <dbReference type="NCBI Taxonomy" id="1763509"/>
    <lineage>
        <taxon>Bacteria</taxon>
        <taxon>Bacillati</taxon>
        <taxon>Bacillota</taxon>
        <taxon>Clostridia</taxon>
        <taxon>Lachnospirales</taxon>
        <taxon>Lachnospiraceae</taxon>
        <taxon>Lachnotalea</taxon>
    </lineage>
</organism>
<dbReference type="GO" id="GO:0071770">
    <property type="term" value="P:DIM/DIP cell wall layer assembly"/>
    <property type="evidence" value="ECO:0007669"/>
    <property type="project" value="TreeGrafter"/>
</dbReference>
<dbReference type="GO" id="GO:0031177">
    <property type="term" value="F:phosphopantetheine binding"/>
    <property type="evidence" value="ECO:0007669"/>
    <property type="project" value="InterPro"/>
</dbReference>
<dbReference type="RefSeq" id="WP_094376768.1">
    <property type="nucleotide sequence ID" value="NZ_NOKA02000002.1"/>
</dbReference>
<dbReference type="InterPro" id="IPR032821">
    <property type="entry name" value="PKS_assoc"/>
</dbReference>
<dbReference type="SUPFAM" id="SSF53901">
    <property type="entry name" value="Thiolase-like"/>
    <property type="match status" value="1"/>
</dbReference>
<comment type="caution">
    <text evidence="13">The sequence shown here is derived from an EMBL/GenBank/DDBJ whole genome shotgun (WGS) entry which is preliminary data.</text>
</comment>
<dbReference type="Pfam" id="PF00550">
    <property type="entry name" value="PP-binding"/>
    <property type="match status" value="1"/>
</dbReference>
<evidence type="ECO:0000256" key="4">
    <source>
        <dbReference type="ARBA" id="ARBA00022450"/>
    </source>
</evidence>
<dbReference type="InterPro" id="IPR020806">
    <property type="entry name" value="PKS_PP-bd"/>
</dbReference>
<keyword evidence="5" id="KW-0963">Cytoplasm</keyword>
<dbReference type="Pfam" id="PF08659">
    <property type="entry name" value="KR"/>
    <property type="match status" value="1"/>
</dbReference>
<evidence type="ECO:0000313" key="13">
    <source>
        <dbReference type="EMBL" id="RDY32902.1"/>
    </source>
</evidence>
<accession>A0A371JJJ6</accession>
<dbReference type="InterPro" id="IPR036736">
    <property type="entry name" value="ACP-like_sf"/>
</dbReference>
<dbReference type="PANTHER" id="PTHR43775">
    <property type="entry name" value="FATTY ACID SYNTHASE"/>
    <property type="match status" value="1"/>
</dbReference>
<dbReference type="CDD" id="cd06558">
    <property type="entry name" value="crotonase-like"/>
    <property type="match status" value="1"/>
</dbReference>
<dbReference type="PROSITE" id="PS52004">
    <property type="entry name" value="KS3_2"/>
    <property type="match status" value="1"/>
</dbReference>
<dbReference type="PROSITE" id="PS00166">
    <property type="entry name" value="ENOYL_COA_HYDRATASE"/>
    <property type="match status" value="1"/>
</dbReference>
<dbReference type="InterPro" id="IPR054514">
    <property type="entry name" value="RhiE-like_linker"/>
</dbReference>
<dbReference type="GO" id="GO:0005886">
    <property type="term" value="C:plasma membrane"/>
    <property type="evidence" value="ECO:0007669"/>
    <property type="project" value="TreeGrafter"/>
</dbReference>
<evidence type="ECO:0000256" key="8">
    <source>
        <dbReference type="ARBA" id="ARBA00022737"/>
    </source>
</evidence>
<dbReference type="Gene3D" id="6.20.390.20">
    <property type="match status" value="1"/>
</dbReference>
<name>A0A371JJJ6_9FIRM</name>
<feature type="domain" description="Ketosynthase family 3 (KS3)" evidence="12">
    <location>
        <begin position="641"/>
        <end position="1073"/>
    </location>
</feature>
<dbReference type="Pfam" id="PF21394">
    <property type="entry name" value="Beta-ketacyl_N"/>
    <property type="match status" value="1"/>
</dbReference>
<dbReference type="Pfam" id="PF16197">
    <property type="entry name" value="KAsynt_C_assoc"/>
    <property type="match status" value="1"/>
</dbReference>
<feature type="domain" description="Carrier" evidence="11">
    <location>
        <begin position="512"/>
        <end position="585"/>
    </location>
</feature>
<dbReference type="GO" id="GO:0003857">
    <property type="term" value="F:(3S)-3-hydroxyacyl-CoA dehydrogenase (NAD+) activity"/>
    <property type="evidence" value="ECO:0007669"/>
    <property type="project" value="UniProtKB-EC"/>
</dbReference>
<dbReference type="SMART" id="SM00822">
    <property type="entry name" value="PKS_KR"/>
    <property type="match status" value="1"/>
</dbReference>
<dbReference type="InterPro" id="IPR001753">
    <property type="entry name" value="Enoyl-CoA_hydra/iso"/>
</dbReference>
<dbReference type="Pfam" id="PF22336">
    <property type="entry name" value="RhiE-like_linker"/>
    <property type="match status" value="1"/>
</dbReference>
<dbReference type="FunFam" id="3.40.47.10:FF:000019">
    <property type="entry name" value="Polyketide synthase type I"/>
    <property type="match status" value="1"/>
</dbReference>
<dbReference type="SUPFAM" id="SSF52096">
    <property type="entry name" value="ClpP/crotonase"/>
    <property type="match status" value="1"/>
</dbReference>
<proteinExistence type="inferred from homology"/>
<dbReference type="NCBIfam" id="NF005496">
    <property type="entry name" value="PRK07110.1"/>
    <property type="match status" value="1"/>
</dbReference>
<evidence type="ECO:0000256" key="1">
    <source>
        <dbReference type="ARBA" id="ARBA00003299"/>
    </source>
</evidence>
<dbReference type="InterPro" id="IPR029045">
    <property type="entry name" value="ClpP/crotonase-like_dom_sf"/>
</dbReference>